<dbReference type="EMBL" id="RKLT01000001">
    <property type="protein sequence ID" value="MBX0293672.1"/>
    <property type="molecule type" value="Genomic_DNA"/>
</dbReference>
<sequence length="130" mass="13275">MALSGSVMGFVLSFAVVTIATYVSTSVLTSGSSIGYSIFTAGLTSLVWFGVTYLVSGTIGVSGYWVALGPLLAVVAYFLTVDLLYEGSLVRAVGISAGTWSVTFAILFAAAYMGYSSFQALGVPPGIVAG</sequence>
<dbReference type="RefSeq" id="WP_220578377.1">
    <property type="nucleotide sequence ID" value="NZ_RKLT01000001.1"/>
</dbReference>
<feature type="transmembrane region" description="Helical" evidence="1">
    <location>
        <begin position="92"/>
        <end position="115"/>
    </location>
</feature>
<feature type="transmembrane region" description="Helical" evidence="1">
    <location>
        <begin position="62"/>
        <end position="85"/>
    </location>
</feature>
<feature type="transmembrane region" description="Helical" evidence="1">
    <location>
        <begin position="36"/>
        <end position="56"/>
    </location>
</feature>
<comment type="caution">
    <text evidence="2">The sequence shown here is derived from an EMBL/GenBank/DDBJ whole genome shotgun (WGS) entry which is preliminary data.</text>
</comment>
<keyword evidence="1" id="KW-1133">Transmembrane helix</keyword>
<keyword evidence="1" id="KW-0472">Membrane</keyword>
<reference evidence="2 3" key="1">
    <citation type="submission" date="2021-06" db="EMBL/GenBank/DDBJ databases">
        <title>Halomicroarcula sp. a new haloarchaeum isolated from saline soil.</title>
        <authorList>
            <person name="Duran-Viseras A."/>
            <person name="Sanchez-Porro C."/>
            <person name="Ventosa A."/>
        </authorList>
    </citation>
    <scope>NUCLEOTIDE SEQUENCE [LARGE SCALE GENOMIC DNA]</scope>
    <source>
        <strain evidence="2 3">F27</strain>
    </source>
</reference>
<proteinExistence type="predicted"/>
<keyword evidence="3" id="KW-1185">Reference proteome</keyword>
<evidence type="ECO:0008006" key="4">
    <source>
        <dbReference type="Google" id="ProtNLM"/>
    </source>
</evidence>
<feature type="transmembrane region" description="Helical" evidence="1">
    <location>
        <begin position="6"/>
        <end position="24"/>
    </location>
</feature>
<dbReference type="AlphaFoldDB" id="A0AAW4P724"/>
<gene>
    <name evidence="2" type="ORF">EGH23_02100</name>
</gene>
<name>A0AAW4P724_9EURY</name>
<keyword evidence="1" id="KW-0812">Transmembrane</keyword>
<evidence type="ECO:0000256" key="1">
    <source>
        <dbReference type="SAM" id="Phobius"/>
    </source>
</evidence>
<evidence type="ECO:0000313" key="3">
    <source>
        <dbReference type="Proteomes" id="UP001430455"/>
    </source>
</evidence>
<dbReference type="Proteomes" id="UP001430455">
    <property type="component" value="Unassembled WGS sequence"/>
</dbReference>
<organism evidence="2 3">
    <name type="scientific">Haloarcula nitratireducens</name>
    <dbReference type="NCBI Taxonomy" id="2487749"/>
    <lineage>
        <taxon>Archaea</taxon>
        <taxon>Methanobacteriati</taxon>
        <taxon>Methanobacteriota</taxon>
        <taxon>Stenosarchaea group</taxon>
        <taxon>Halobacteria</taxon>
        <taxon>Halobacteriales</taxon>
        <taxon>Haloarculaceae</taxon>
        <taxon>Haloarcula</taxon>
    </lineage>
</organism>
<evidence type="ECO:0000313" key="2">
    <source>
        <dbReference type="EMBL" id="MBX0293672.1"/>
    </source>
</evidence>
<protein>
    <recommendedName>
        <fullName evidence="4">Yip1 domain-containing protein</fullName>
    </recommendedName>
</protein>
<accession>A0AAW4P724</accession>